<dbReference type="InterPro" id="IPR036397">
    <property type="entry name" value="RNaseH_sf"/>
</dbReference>
<dbReference type="GO" id="GO:0005524">
    <property type="term" value="F:ATP binding"/>
    <property type="evidence" value="ECO:0007669"/>
    <property type="project" value="UniProtKB-KW"/>
</dbReference>
<evidence type="ECO:0000259" key="5">
    <source>
        <dbReference type="PROSITE" id="PS51194"/>
    </source>
</evidence>
<protein>
    <submittedName>
        <fullName evidence="6">DEAD/DEAH box helicase domain protein</fullName>
    </submittedName>
</protein>
<dbReference type="InterPro" id="IPR011545">
    <property type="entry name" value="DEAD/DEAH_box_helicase_dom"/>
</dbReference>
<dbReference type="InterPro" id="IPR012337">
    <property type="entry name" value="RNaseH-like_sf"/>
</dbReference>
<evidence type="ECO:0000256" key="2">
    <source>
        <dbReference type="ARBA" id="ARBA00022840"/>
    </source>
</evidence>
<keyword evidence="6" id="KW-0347">Helicase</keyword>
<dbReference type="Proteomes" id="UP000186323">
    <property type="component" value="Chromosome I"/>
</dbReference>
<keyword evidence="6" id="KW-0378">Hydrolase</keyword>
<dbReference type="Pfam" id="PF00270">
    <property type="entry name" value="DEAD"/>
    <property type="match status" value="1"/>
</dbReference>
<organism evidence="6 7">
    <name type="scientific">Desulfovibrio piger</name>
    <dbReference type="NCBI Taxonomy" id="901"/>
    <lineage>
        <taxon>Bacteria</taxon>
        <taxon>Pseudomonadati</taxon>
        <taxon>Thermodesulfobacteriota</taxon>
        <taxon>Desulfovibrionia</taxon>
        <taxon>Desulfovibrionales</taxon>
        <taxon>Desulfovibrionaceae</taxon>
        <taxon>Desulfovibrio</taxon>
    </lineage>
</organism>
<proteinExistence type="predicted"/>
<evidence type="ECO:0000313" key="7">
    <source>
        <dbReference type="Proteomes" id="UP000186323"/>
    </source>
</evidence>
<dbReference type="PANTHER" id="PTHR47957:SF3">
    <property type="entry name" value="ATP-DEPENDENT HELICASE HRQ1"/>
    <property type="match status" value="1"/>
</dbReference>
<feature type="domain" description="Helicase C-terminal" evidence="5">
    <location>
        <begin position="282"/>
        <end position="431"/>
    </location>
</feature>
<dbReference type="Pfam" id="PF09369">
    <property type="entry name" value="MZB"/>
    <property type="match status" value="1"/>
</dbReference>
<dbReference type="SUPFAM" id="SSF52540">
    <property type="entry name" value="P-loop containing nucleoside triphosphate hydrolases"/>
    <property type="match status" value="1"/>
</dbReference>
<evidence type="ECO:0000259" key="4">
    <source>
        <dbReference type="PROSITE" id="PS51192"/>
    </source>
</evidence>
<keyword evidence="2" id="KW-0067">ATP-binding</keyword>
<dbReference type="CDD" id="cd18797">
    <property type="entry name" value="SF2_C_Hrq"/>
    <property type="match status" value="1"/>
</dbReference>
<reference evidence="7" key="1">
    <citation type="submission" date="2016-10" db="EMBL/GenBank/DDBJ databases">
        <authorList>
            <person name="Wegmann U."/>
        </authorList>
    </citation>
    <scope>NUCLEOTIDE SEQUENCE [LARGE SCALE GENOMIC DNA]</scope>
</reference>
<dbReference type="AlphaFoldDB" id="A0A1K1LGL7"/>
<feature type="region of interest" description="Disordered" evidence="3">
    <location>
        <begin position="812"/>
        <end position="870"/>
    </location>
</feature>
<dbReference type="PROSITE" id="PS51192">
    <property type="entry name" value="HELICASE_ATP_BIND_1"/>
    <property type="match status" value="1"/>
</dbReference>
<dbReference type="GO" id="GO:0036297">
    <property type="term" value="P:interstrand cross-link repair"/>
    <property type="evidence" value="ECO:0007669"/>
    <property type="project" value="TreeGrafter"/>
</dbReference>
<dbReference type="GO" id="GO:0006289">
    <property type="term" value="P:nucleotide-excision repair"/>
    <property type="evidence" value="ECO:0007669"/>
    <property type="project" value="TreeGrafter"/>
</dbReference>
<feature type="domain" description="Helicase ATP-binding" evidence="4">
    <location>
        <begin position="64"/>
        <end position="247"/>
    </location>
</feature>
<dbReference type="KEGG" id="dpg:DESPIGER_2018"/>
<dbReference type="Pfam" id="PF22982">
    <property type="entry name" value="WHD_HRQ1"/>
    <property type="match status" value="1"/>
</dbReference>
<dbReference type="InterPro" id="IPR001650">
    <property type="entry name" value="Helicase_C-like"/>
</dbReference>
<dbReference type="SMART" id="SM00490">
    <property type="entry name" value="HELICc"/>
    <property type="match status" value="1"/>
</dbReference>
<dbReference type="Gene3D" id="3.40.50.300">
    <property type="entry name" value="P-loop containing nucleotide triphosphate hydrolases"/>
    <property type="match status" value="2"/>
</dbReference>
<dbReference type="InterPro" id="IPR055227">
    <property type="entry name" value="HRQ1_WHD"/>
</dbReference>
<dbReference type="PROSITE" id="PS51194">
    <property type="entry name" value="HELICASE_CTER"/>
    <property type="match status" value="1"/>
</dbReference>
<dbReference type="InterPro" id="IPR027417">
    <property type="entry name" value="P-loop_NTPase"/>
</dbReference>
<evidence type="ECO:0000256" key="1">
    <source>
        <dbReference type="ARBA" id="ARBA00022741"/>
    </source>
</evidence>
<dbReference type="PANTHER" id="PTHR47957">
    <property type="entry name" value="ATP-DEPENDENT HELICASE HRQ1"/>
    <property type="match status" value="1"/>
</dbReference>
<feature type="compositionally biased region" description="Low complexity" evidence="3">
    <location>
        <begin position="812"/>
        <end position="823"/>
    </location>
</feature>
<sequence>MGVAEYVRALLASDTLGPQVRHHRCESARAAVYAESRLPWPAAIRRTLEERGLSGLYSHQALATDHIRAGHSVVVATPTASGKSLIYNLPVLERHLRDSEARALYLFPLKALAQDQLAGLQRLVSGWPEEARPTAALYDGDTSDHFRRKIRRDPPTVLISNPEMLHLALLPHHEQWAPFLAGLSHIVVDEAHTYRGVFGAHMAGVFRRLNRLAAHYGAAPSYVFCTATVGNPGELAASLSGLDLLPGRRPPVVVDQSGAPQGARHYVFLDPDQSPATAAIDLLRAALARKLRTIVYCRSRRMTELVSLWAGSLSGPWAGRISAYRAGFLPEERRQIEARMASGELLAVVSTSALELGIDIGGLDVCILVGYPGTIMSTLQRGGRVGRAQQESAVVLVAGEDALDQYFMSHPEDFFSRPAEKAVVNPWNEVILARHLECAAAELPLSARDPWLAPAPAQEALRDLAARGRLLLSADGSQWLAARKRPQRLVDLRGTGRSFVIEDSEGTVIGSVDGFRAWRETHAGAVYLHRGRSYVIEEMDPAAGRVRARQAKVDWFTRVRGHKSTDILEELERRPLGRGVVCRGRLRIIDTITGYEKRSTRDNRLLTIVPLEAPPQIFETEGLWYVIPESCRRRLEEDFVHFMGSIHACEHTAIGMLPLLVMADRNDFGGISIPLHPQTGLACVFIYDGLPGGAGLTRQAFGHARELLEVCAAVIEACPCEDGCPSCVHSPKCGSGNRPISKAGALRLIRDLLAPGADAEGEALCADLRISPPPELLPPRPVDEPAAPVPPPVPDMAAIMAAWAGQSSAAAPAVPAGQAGQGPRTDIAGAGKGEAAPPGDMPPQDGPIEGGGGEACADGGSPQDGPSAAAGKLLGKRATCPAAAAGMAGYRAVGGAGHPDDQGASPRPVSPAAGRKTGGATAAAARPAAQRPEPTAPAVSAGGAGSTRVRPGPGVGALGRPPEQYLVFDVETRRSAAEVGGWNRADRMGVSIAVAYDSRADDFFTYTQEALPELFARMRAAQLVVGFNSFRFDYAVLSAFAPFDLRALPGLDLLRRVQDSLKYRVSLDNLGQATLGEPKSADGLQALRWWQEGRLDDIAAYCRKDVDLTRRLYLFGLEHGWLLFTNKAGQRVRVPVDFRQ</sequence>
<dbReference type="SUPFAM" id="SSF53098">
    <property type="entry name" value="Ribonuclease H-like"/>
    <property type="match status" value="1"/>
</dbReference>
<evidence type="ECO:0000256" key="3">
    <source>
        <dbReference type="SAM" id="MobiDB-lite"/>
    </source>
</evidence>
<dbReference type="CDD" id="cd17923">
    <property type="entry name" value="DEXHc_Hrq1-like"/>
    <property type="match status" value="1"/>
</dbReference>
<name>A0A1K1LGL7_9BACT</name>
<gene>
    <name evidence="6" type="ORF">DESPIGER_2018</name>
</gene>
<dbReference type="RefSeq" id="WP_231927561.1">
    <property type="nucleotide sequence ID" value="NZ_DBGALU010000035.1"/>
</dbReference>
<dbReference type="Gene3D" id="3.30.420.10">
    <property type="entry name" value="Ribonuclease H-like superfamily/Ribonuclease H"/>
    <property type="match status" value="1"/>
</dbReference>
<feature type="compositionally biased region" description="Low complexity" evidence="3">
    <location>
        <begin position="911"/>
        <end position="938"/>
    </location>
</feature>
<dbReference type="EMBL" id="LT630450">
    <property type="protein sequence ID" value="SFV73842.1"/>
    <property type="molecule type" value="Genomic_DNA"/>
</dbReference>
<accession>A0A1K1LGL7</accession>
<dbReference type="Pfam" id="PF00271">
    <property type="entry name" value="Helicase_C"/>
    <property type="match status" value="1"/>
</dbReference>
<evidence type="ECO:0000313" key="6">
    <source>
        <dbReference type="EMBL" id="SFV73842.1"/>
    </source>
</evidence>
<dbReference type="InterPro" id="IPR018973">
    <property type="entry name" value="MZB"/>
</dbReference>
<dbReference type="InterPro" id="IPR014001">
    <property type="entry name" value="Helicase_ATP-bd"/>
</dbReference>
<dbReference type="GO" id="GO:0003676">
    <property type="term" value="F:nucleic acid binding"/>
    <property type="evidence" value="ECO:0007669"/>
    <property type="project" value="InterPro"/>
</dbReference>
<dbReference type="SMART" id="SM00487">
    <property type="entry name" value="DEXDc"/>
    <property type="match status" value="1"/>
</dbReference>
<keyword evidence="1" id="KW-0547">Nucleotide-binding</keyword>
<dbReference type="GO" id="GO:0043138">
    <property type="term" value="F:3'-5' DNA helicase activity"/>
    <property type="evidence" value="ECO:0007669"/>
    <property type="project" value="TreeGrafter"/>
</dbReference>
<feature type="region of interest" description="Disordered" evidence="3">
    <location>
        <begin position="896"/>
        <end position="957"/>
    </location>
</feature>
<keyword evidence="7" id="KW-1185">Reference proteome</keyword>